<dbReference type="OrthoDB" id="4422435at2"/>
<evidence type="ECO:0008006" key="4">
    <source>
        <dbReference type="Google" id="ProtNLM"/>
    </source>
</evidence>
<dbReference type="Proteomes" id="UP000004208">
    <property type="component" value="Unassembled WGS sequence"/>
</dbReference>
<dbReference type="Pfam" id="PF12028">
    <property type="entry name" value="DUF3515"/>
    <property type="match status" value="2"/>
</dbReference>
<dbReference type="RefSeq" id="WP_005290372.1">
    <property type="nucleotide sequence ID" value="NZ_CM000961.1"/>
</dbReference>
<evidence type="ECO:0000256" key="1">
    <source>
        <dbReference type="SAM" id="Phobius"/>
    </source>
</evidence>
<protein>
    <recommendedName>
        <fullName evidence="4">DUF3515 domain-containing protein</fullName>
    </recommendedName>
</protein>
<dbReference type="eggNOG" id="ENOG50336I4">
    <property type="taxonomic scope" value="Bacteria"/>
</dbReference>
<proteinExistence type="predicted"/>
<evidence type="ECO:0000313" key="2">
    <source>
        <dbReference type="EMBL" id="EFK54090.1"/>
    </source>
</evidence>
<dbReference type="EMBL" id="ACLJ02000003">
    <property type="protein sequence ID" value="EFK54090.1"/>
    <property type="molecule type" value="Genomic_DNA"/>
</dbReference>
<comment type="caution">
    <text evidence="2">The sequence shown here is derived from an EMBL/GenBank/DDBJ whole genome shotgun (WGS) entry which is preliminary data.</text>
</comment>
<accession>D7WD59</accession>
<dbReference type="InterPro" id="IPR021903">
    <property type="entry name" value="DUF3515"/>
</dbReference>
<keyword evidence="1" id="KW-0812">Transmembrane</keyword>
<reference evidence="2" key="1">
    <citation type="submission" date="2010-06" db="EMBL/GenBank/DDBJ databases">
        <authorList>
            <person name="Muzny D."/>
            <person name="Qin X."/>
            <person name="Buhay C."/>
            <person name="Dugan-Rocha S."/>
            <person name="Ding Y."/>
            <person name="Chen G."/>
            <person name="Hawes A."/>
            <person name="Holder M."/>
            <person name="Jhangiani S."/>
            <person name="Johnson A."/>
            <person name="Khan Z."/>
            <person name="Li Z."/>
            <person name="Liu W."/>
            <person name="Liu X."/>
            <person name="Perez L."/>
            <person name="Shen H."/>
            <person name="Wang Q."/>
            <person name="Watt J."/>
            <person name="Xi L."/>
            <person name="Xin Y."/>
            <person name="Zhou J."/>
            <person name="Deng J."/>
            <person name="Jiang H."/>
            <person name="Liu Y."/>
            <person name="Qu J."/>
            <person name="Song X.-Z."/>
            <person name="Zhang L."/>
            <person name="Villasana D."/>
            <person name="Johnson A."/>
            <person name="Liu J."/>
            <person name="Liyanage D."/>
            <person name="Lorensuhewa L."/>
            <person name="Robinson T."/>
            <person name="Song A."/>
            <person name="Song B.-B."/>
            <person name="Dinh H."/>
            <person name="Thornton R."/>
            <person name="Coyle M."/>
            <person name="Francisco L."/>
            <person name="Jackson L."/>
            <person name="Javaid M."/>
            <person name="Korchina V."/>
            <person name="Kovar C."/>
            <person name="Mata R."/>
            <person name="Mathew T."/>
            <person name="Ngo R."/>
            <person name="Nguyen L."/>
            <person name="Nguyen N."/>
            <person name="Okwuonu G."/>
            <person name="Ongeri F."/>
            <person name="Pham C."/>
            <person name="Simmons D."/>
            <person name="Wilczek-Boney K."/>
            <person name="Hale W."/>
            <person name="Jakkamsetti A."/>
            <person name="Pham P."/>
            <person name="Ruth R."/>
            <person name="San Lucas F."/>
            <person name="Warren J."/>
            <person name="Zhang J."/>
            <person name="Zhao Z."/>
            <person name="Zhou C."/>
            <person name="Zhu D."/>
            <person name="Lee S."/>
            <person name="Bess C."/>
            <person name="Blankenburg K."/>
            <person name="Forbes L."/>
            <person name="Fu Q."/>
            <person name="Gubbala S."/>
            <person name="Hirani K."/>
            <person name="Jayaseelan J.C."/>
            <person name="Lara F."/>
            <person name="Munidasa M."/>
            <person name="Palculict T."/>
            <person name="Patil S."/>
            <person name="Pu L.-L."/>
            <person name="Saada N."/>
            <person name="Tang L."/>
            <person name="Weissenberger G."/>
            <person name="Zhu Y."/>
            <person name="Hemphill L."/>
            <person name="Shang Y."/>
            <person name="Youmans B."/>
            <person name="Ayvaz T."/>
            <person name="Ross M."/>
            <person name="Santibanez J."/>
            <person name="Aqrawi P."/>
            <person name="Gross S."/>
            <person name="Joshi V."/>
            <person name="Fowler G."/>
            <person name="Nazareth L."/>
            <person name="Reid J."/>
            <person name="Worley K."/>
            <person name="Petrosino J."/>
            <person name="Highlander S."/>
            <person name="Gibbs R."/>
        </authorList>
    </citation>
    <scope>NUCLEOTIDE SEQUENCE [LARGE SCALE GENOMIC DNA]</scope>
    <source>
        <strain evidence="2">ATCC 33030</strain>
    </source>
</reference>
<dbReference type="HOGENOM" id="CLU_862540_0_0_11"/>
<organism evidence="2 3">
    <name type="scientific">Corynebacterium genitalium ATCC 33030</name>
    <dbReference type="NCBI Taxonomy" id="585529"/>
    <lineage>
        <taxon>Bacteria</taxon>
        <taxon>Bacillati</taxon>
        <taxon>Actinomycetota</taxon>
        <taxon>Actinomycetes</taxon>
        <taxon>Mycobacteriales</taxon>
        <taxon>Corynebacteriaceae</taxon>
        <taxon>Corynebacterium</taxon>
    </lineage>
</organism>
<keyword evidence="1" id="KW-1133">Transmembrane helix</keyword>
<keyword evidence="1" id="KW-0472">Membrane</keyword>
<name>D7WD59_9CORY</name>
<dbReference type="STRING" id="585529.HMPREF0291_11747"/>
<dbReference type="AlphaFoldDB" id="D7WD59"/>
<sequence length="318" mass="33210">MTSSAEQTTAAPPMNKTLIYVSLGLALALVVGVLVGSKVVMQKLNNQPVSLSELPSPMADSAECAQLVESLPDELAGHRRAELLDPAPAGAAVWQSTSDERVTLRCGVEAPLHYTELTPTFEAAGARWIEISDPTAGADLSTWFTVDRSPVVAVTADHQAVREGESPVDKLDLSALPEEASEPAPAPLAGLEPAEGAVAECETLLGALPDELVPGYARLDLSNVASLDDASAAAWGGTSVEPIVIRCGVAAPASYEPGAQLTQINDTPWFQEENPDGTATLLYALGRRTDIAVSLPMGVGEEALTKLTNLIEENVPAQ</sequence>
<evidence type="ECO:0000313" key="3">
    <source>
        <dbReference type="Proteomes" id="UP000004208"/>
    </source>
</evidence>
<feature type="transmembrane region" description="Helical" evidence="1">
    <location>
        <begin position="18"/>
        <end position="36"/>
    </location>
</feature>
<keyword evidence="3" id="KW-1185">Reference proteome</keyword>
<gene>
    <name evidence="2" type="ORF">HMPREF0291_11747</name>
</gene>